<dbReference type="OrthoDB" id="1729886at2759"/>
<evidence type="ECO:0000256" key="6">
    <source>
        <dbReference type="ARBA" id="ARBA00022989"/>
    </source>
</evidence>
<protein>
    <recommendedName>
        <fullName evidence="12">Leucine-rich repeat-containing N-terminal plant-type domain-containing protein</fullName>
    </recommendedName>
</protein>
<evidence type="ECO:0000256" key="2">
    <source>
        <dbReference type="ARBA" id="ARBA00022614"/>
    </source>
</evidence>
<keyword evidence="8" id="KW-0675">Receptor</keyword>
<evidence type="ECO:0000256" key="8">
    <source>
        <dbReference type="ARBA" id="ARBA00023170"/>
    </source>
</evidence>
<dbReference type="PANTHER" id="PTHR47986:SF10">
    <property type="entry name" value="RECEPTOR-LIKE KINASE TMK4"/>
    <property type="match status" value="1"/>
</dbReference>
<name>A0A2P5Y3B9_GOSBA</name>
<dbReference type="PANTHER" id="PTHR47986">
    <property type="entry name" value="OSJNBA0070M12.3 PROTEIN"/>
    <property type="match status" value="1"/>
</dbReference>
<evidence type="ECO:0000256" key="3">
    <source>
        <dbReference type="ARBA" id="ARBA00022692"/>
    </source>
</evidence>
<evidence type="ECO:0008006" key="12">
    <source>
        <dbReference type="Google" id="ProtNLM"/>
    </source>
</evidence>
<dbReference type="AlphaFoldDB" id="A0A2P5Y3B9"/>
<evidence type="ECO:0000256" key="5">
    <source>
        <dbReference type="ARBA" id="ARBA00022737"/>
    </source>
</evidence>
<evidence type="ECO:0000256" key="4">
    <source>
        <dbReference type="ARBA" id="ARBA00022729"/>
    </source>
</evidence>
<reference evidence="10 11" key="1">
    <citation type="submission" date="2015-01" db="EMBL/GenBank/DDBJ databases">
        <title>Genome of allotetraploid Gossypium barbadense reveals genomic plasticity and fiber elongation in cotton evolution.</title>
        <authorList>
            <person name="Chen X."/>
            <person name="Liu X."/>
            <person name="Zhao B."/>
            <person name="Zheng H."/>
            <person name="Hu Y."/>
            <person name="Lu G."/>
            <person name="Yang C."/>
            <person name="Chen J."/>
            <person name="Shan C."/>
            <person name="Zhang L."/>
            <person name="Zhou Y."/>
            <person name="Wang L."/>
            <person name="Guo W."/>
            <person name="Bai Y."/>
            <person name="Ruan J."/>
            <person name="Shangguan X."/>
            <person name="Mao Y."/>
            <person name="Jiang J."/>
            <person name="Zhu Y."/>
            <person name="Lei J."/>
            <person name="Kang H."/>
            <person name="Chen S."/>
            <person name="He X."/>
            <person name="Wang R."/>
            <person name="Wang Y."/>
            <person name="Chen J."/>
            <person name="Wang L."/>
            <person name="Yu S."/>
            <person name="Wang B."/>
            <person name="Wei J."/>
            <person name="Song S."/>
            <person name="Lu X."/>
            <person name="Gao Z."/>
            <person name="Gu W."/>
            <person name="Deng X."/>
            <person name="Ma D."/>
            <person name="Wang S."/>
            <person name="Liang W."/>
            <person name="Fang L."/>
            <person name="Cai C."/>
            <person name="Zhu X."/>
            <person name="Zhou B."/>
            <person name="Zhang Y."/>
            <person name="Chen Z."/>
            <person name="Xu S."/>
            <person name="Zhu R."/>
            <person name="Wang S."/>
            <person name="Zhang T."/>
            <person name="Zhao G."/>
        </authorList>
    </citation>
    <scope>NUCLEOTIDE SEQUENCE [LARGE SCALE GENOMIC DNA]</scope>
    <source>
        <strain evidence="11">cv. Xinhai21</strain>
        <tissue evidence="10">Leaf</tissue>
    </source>
</reference>
<keyword evidence="4" id="KW-0732">Signal</keyword>
<dbReference type="InterPro" id="IPR001611">
    <property type="entry name" value="Leu-rich_rpt"/>
</dbReference>
<evidence type="ECO:0000313" key="10">
    <source>
        <dbReference type="EMBL" id="PPS10036.1"/>
    </source>
</evidence>
<dbReference type="Proteomes" id="UP000239757">
    <property type="component" value="Unassembled WGS sequence"/>
</dbReference>
<organism evidence="10 11">
    <name type="scientific">Gossypium barbadense</name>
    <name type="common">Sea Island cotton</name>
    <name type="synonym">Hibiscus barbadensis</name>
    <dbReference type="NCBI Taxonomy" id="3634"/>
    <lineage>
        <taxon>Eukaryota</taxon>
        <taxon>Viridiplantae</taxon>
        <taxon>Streptophyta</taxon>
        <taxon>Embryophyta</taxon>
        <taxon>Tracheophyta</taxon>
        <taxon>Spermatophyta</taxon>
        <taxon>Magnoliopsida</taxon>
        <taxon>eudicotyledons</taxon>
        <taxon>Gunneridae</taxon>
        <taxon>Pentapetalae</taxon>
        <taxon>rosids</taxon>
        <taxon>malvids</taxon>
        <taxon>Malvales</taxon>
        <taxon>Malvaceae</taxon>
        <taxon>Malvoideae</taxon>
        <taxon>Gossypium</taxon>
    </lineage>
</organism>
<keyword evidence="3" id="KW-0812">Transmembrane</keyword>
<keyword evidence="9" id="KW-0325">Glycoprotein</keyword>
<dbReference type="Gene3D" id="3.80.10.10">
    <property type="entry name" value="Ribonuclease Inhibitor"/>
    <property type="match status" value="2"/>
</dbReference>
<evidence type="ECO:0000256" key="9">
    <source>
        <dbReference type="ARBA" id="ARBA00023180"/>
    </source>
</evidence>
<evidence type="ECO:0000313" key="11">
    <source>
        <dbReference type="Proteomes" id="UP000239757"/>
    </source>
</evidence>
<dbReference type="SUPFAM" id="SSF52058">
    <property type="entry name" value="L domain-like"/>
    <property type="match status" value="1"/>
</dbReference>
<sequence>MFTELTNLQTLSLSENTKLSPWTFPDVSKSTSLVQVQFDNTKLYDTLPDVFQSLNILQSIRLSYNNLNDTLLPSLTGSMIQNLWINNQNVGFTSTLDVLSNMTDLLQVWVHKNMFTGQIPDLSKSMGIFDIKLRENLLTGLISRSLINLSSLENISLSNNKLQGPFPKFPNTVENIVVNGTNNFCNNNADPFDPQVTALLEIACGNMVTVNLAKKNLVGTISSAIVNLTKLKNLNINNNNLTGSILNGGEEGVNGRQSE</sequence>
<accession>A0A2P5Y3B9</accession>
<keyword evidence="7" id="KW-0472">Membrane</keyword>
<dbReference type="InterPro" id="IPR032675">
    <property type="entry name" value="LRR_dom_sf"/>
</dbReference>
<keyword evidence="5" id="KW-0677">Repeat</keyword>
<dbReference type="Pfam" id="PF00560">
    <property type="entry name" value="LRR_1"/>
    <property type="match status" value="2"/>
</dbReference>
<dbReference type="InterPro" id="IPR052422">
    <property type="entry name" value="Auxin_Ser/Thr_Kinase"/>
</dbReference>
<dbReference type="EMBL" id="KZ663784">
    <property type="protein sequence ID" value="PPS10036.1"/>
    <property type="molecule type" value="Genomic_DNA"/>
</dbReference>
<evidence type="ECO:0000256" key="7">
    <source>
        <dbReference type="ARBA" id="ARBA00023136"/>
    </source>
</evidence>
<evidence type="ECO:0000256" key="1">
    <source>
        <dbReference type="ARBA" id="ARBA00004167"/>
    </source>
</evidence>
<keyword evidence="6" id="KW-1133">Transmembrane helix</keyword>
<comment type="subcellular location">
    <subcellularLocation>
        <location evidence="1">Membrane</location>
        <topology evidence="1">Single-pass membrane protein</topology>
    </subcellularLocation>
</comment>
<dbReference type="GO" id="GO:0016020">
    <property type="term" value="C:membrane"/>
    <property type="evidence" value="ECO:0007669"/>
    <property type="project" value="UniProtKB-SubCell"/>
</dbReference>
<keyword evidence="2" id="KW-0433">Leucine-rich repeat</keyword>
<proteinExistence type="predicted"/>
<gene>
    <name evidence="10" type="ORF">GOBAR_AA10606</name>
</gene>